<reference evidence="2 3" key="1">
    <citation type="submission" date="2019-01" db="EMBL/GenBank/DDBJ databases">
        <title>Sequencing of cultivated peanut Arachis hypogaea provides insights into genome evolution and oil improvement.</title>
        <authorList>
            <person name="Chen X."/>
        </authorList>
    </citation>
    <scope>NUCLEOTIDE SEQUENCE [LARGE SCALE GENOMIC DNA]</scope>
    <source>
        <strain evidence="3">cv. Fuhuasheng</strain>
        <tissue evidence="2">Leaves</tissue>
    </source>
</reference>
<dbReference type="Proteomes" id="UP000289738">
    <property type="component" value="Chromosome B05"/>
</dbReference>
<comment type="caution">
    <text evidence="2">The sequence shown here is derived from an EMBL/GenBank/DDBJ whole genome shotgun (WGS) entry which is preliminary data.</text>
</comment>
<organism evidence="2 3">
    <name type="scientific">Arachis hypogaea</name>
    <name type="common">Peanut</name>
    <dbReference type="NCBI Taxonomy" id="3818"/>
    <lineage>
        <taxon>Eukaryota</taxon>
        <taxon>Viridiplantae</taxon>
        <taxon>Streptophyta</taxon>
        <taxon>Embryophyta</taxon>
        <taxon>Tracheophyta</taxon>
        <taxon>Spermatophyta</taxon>
        <taxon>Magnoliopsida</taxon>
        <taxon>eudicotyledons</taxon>
        <taxon>Gunneridae</taxon>
        <taxon>Pentapetalae</taxon>
        <taxon>rosids</taxon>
        <taxon>fabids</taxon>
        <taxon>Fabales</taxon>
        <taxon>Fabaceae</taxon>
        <taxon>Papilionoideae</taxon>
        <taxon>50 kb inversion clade</taxon>
        <taxon>dalbergioids sensu lato</taxon>
        <taxon>Dalbergieae</taxon>
        <taxon>Pterocarpus clade</taxon>
        <taxon>Arachis</taxon>
    </lineage>
</organism>
<protein>
    <recommendedName>
        <fullName evidence="1">AMP-dependent synthetase/ligase domain-containing protein</fullName>
    </recommendedName>
</protein>
<dbReference type="GO" id="GO:0005783">
    <property type="term" value="C:endoplasmic reticulum"/>
    <property type="evidence" value="ECO:0007669"/>
    <property type="project" value="TreeGrafter"/>
</dbReference>
<dbReference type="InterPro" id="IPR000873">
    <property type="entry name" value="AMP-dep_synth/lig_dom"/>
</dbReference>
<dbReference type="Gene3D" id="3.40.50.12780">
    <property type="entry name" value="N-terminal domain of ligase-like"/>
    <property type="match status" value="1"/>
</dbReference>
<feature type="domain" description="AMP-dependent synthetase/ligase" evidence="1">
    <location>
        <begin position="50"/>
        <end position="120"/>
    </location>
</feature>
<dbReference type="InterPro" id="IPR042099">
    <property type="entry name" value="ANL_N_sf"/>
</dbReference>
<evidence type="ECO:0000259" key="1">
    <source>
        <dbReference type="Pfam" id="PF00501"/>
    </source>
</evidence>
<proteinExistence type="predicted"/>
<dbReference type="AlphaFoldDB" id="A0A444Z8C1"/>
<keyword evidence="3" id="KW-1185">Reference proteome</keyword>
<dbReference type="EMBL" id="SDMP01000015">
    <property type="protein sequence ID" value="RYR10411.1"/>
    <property type="molecule type" value="Genomic_DNA"/>
</dbReference>
<evidence type="ECO:0000313" key="3">
    <source>
        <dbReference type="Proteomes" id="UP000289738"/>
    </source>
</evidence>
<gene>
    <name evidence="2" type="ORF">Ahy_B05g078867</name>
</gene>
<evidence type="ECO:0000313" key="2">
    <source>
        <dbReference type="EMBL" id="RYR10411.1"/>
    </source>
</evidence>
<dbReference type="PANTHER" id="PTHR43272">
    <property type="entry name" value="LONG-CHAIN-FATTY-ACID--COA LIGASE"/>
    <property type="match status" value="1"/>
</dbReference>
<dbReference type="Pfam" id="PF00501">
    <property type="entry name" value="AMP-binding"/>
    <property type="match status" value="1"/>
</dbReference>
<dbReference type="PANTHER" id="PTHR43272:SF3">
    <property type="entry name" value="LONG CHAIN ACYL-COA SYNTHETASE 4"/>
    <property type="match status" value="1"/>
</dbReference>
<accession>A0A444Z8C1</accession>
<name>A0A444Z8C1_ARAHY</name>
<sequence length="122" mass="13807">MAQKRFIVEVEKAKEAEGERPSRGPVYRSLFAKDGFPPPVPGLDNCWDIFRTSAQKYPKNPMLGHREIVDGKPGKYKWKTYEEVYDLVIKIGNSLRSCGYGEGVKCGIYGANCAEWIISMEN</sequence>
<dbReference type="GO" id="GO:0004467">
    <property type="term" value="F:long-chain fatty acid-CoA ligase activity"/>
    <property type="evidence" value="ECO:0007669"/>
    <property type="project" value="TreeGrafter"/>
</dbReference>
<dbReference type="SUPFAM" id="SSF56801">
    <property type="entry name" value="Acetyl-CoA synthetase-like"/>
    <property type="match status" value="1"/>
</dbReference>
<dbReference type="GO" id="GO:0016020">
    <property type="term" value="C:membrane"/>
    <property type="evidence" value="ECO:0007669"/>
    <property type="project" value="TreeGrafter"/>
</dbReference>